<evidence type="ECO:0000313" key="1">
    <source>
        <dbReference type="EMBL" id="KCZ78973.1"/>
    </source>
</evidence>
<name>A0A059EVD3_9MICR</name>
<sequence>MIALEYASKISKIGGAGRIVEIDESWIRRRKNNKGRIKNQIWVFGAMERSTGRSNMKIIPNKNLKHLDKQ</sequence>
<reference evidence="2" key="1">
    <citation type="submission" date="2013-02" db="EMBL/GenBank/DDBJ databases">
        <authorList>
            <consortium name="The Broad Institute Genome Sequencing Platform"/>
            <person name="Cuomo C."/>
            <person name="Becnel J."/>
            <person name="Sanscrainte N."/>
            <person name="Walker B."/>
            <person name="Young S.K."/>
            <person name="Zeng Q."/>
            <person name="Gargeya S."/>
            <person name="Fitzgerald M."/>
            <person name="Haas B."/>
            <person name="Abouelleil A."/>
            <person name="Alvarado L."/>
            <person name="Arachchi H.M."/>
            <person name="Berlin A.M."/>
            <person name="Chapman S.B."/>
            <person name="Dewar J."/>
            <person name="Goldberg J."/>
            <person name="Griggs A."/>
            <person name="Gujja S."/>
            <person name="Hansen M."/>
            <person name="Howarth C."/>
            <person name="Imamovic A."/>
            <person name="Larimer J."/>
            <person name="McCowan C."/>
            <person name="Murphy C."/>
            <person name="Neiman D."/>
            <person name="Pearson M."/>
            <person name="Priest M."/>
            <person name="Roberts A."/>
            <person name="Saif S."/>
            <person name="Shea T."/>
            <person name="Sisk P."/>
            <person name="Sykes S."/>
            <person name="Wortman J."/>
            <person name="Nusbaum C."/>
            <person name="Birren B."/>
        </authorList>
    </citation>
    <scope>NUCLEOTIDE SEQUENCE [LARGE SCALE GENOMIC DNA]</scope>
    <source>
        <strain evidence="2">PRA339</strain>
    </source>
</reference>
<dbReference type="VEuPathDB" id="MicrosporidiaDB:H312_03644"/>
<dbReference type="Proteomes" id="UP000030655">
    <property type="component" value="Unassembled WGS sequence"/>
</dbReference>
<dbReference type="HOGENOM" id="CLU_2757292_0_0_1"/>
<dbReference type="AlphaFoldDB" id="A0A059EVD3"/>
<protein>
    <recommendedName>
        <fullName evidence="3">ISXO2-like transposase domain-containing protein</fullName>
    </recommendedName>
</protein>
<keyword evidence="2" id="KW-1185">Reference proteome</keyword>
<accession>A0A059EVD3</accession>
<evidence type="ECO:0008006" key="3">
    <source>
        <dbReference type="Google" id="ProtNLM"/>
    </source>
</evidence>
<gene>
    <name evidence="1" type="ORF">H312_03644</name>
</gene>
<proteinExistence type="predicted"/>
<organism evidence="1 2">
    <name type="scientific">Anncaliia algerae PRA339</name>
    <dbReference type="NCBI Taxonomy" id="1288291"/>
    <lineage>
        <taxon>Eukaryota</taxon>
        <taxon>Fungi</taxon>
        <taxon>Fungi incertae sedis</taxon>
        <taxon>Microsporidia</taxon>
        <taxon>Tubulinosematoidea</taxon>
        <taxon>Tubulinosematidae</taxon>
        <taxon>Anncaliia</taxon>
    </lineage>
</organism>
<reference evidence="1 2" key="2">
    <citation type="submission" date="2014-03" db="EMBL/GenBank/DDBJ databases">
        <title>The Genome Sequence of Anncaliia algerae insect isolate PRA339.</title>
        <authorList>
            <consortium name="The Broad Institute Genome Sequencing Platform"/>
            <consortium name="The Broad Institute Genome Sequencing Center for Infectious Disease"/>
            <person name="Cuomo C."/>
            <person name="Becnel J."/>
            <person name="Sanscrainte N."/>
            <person name="Walker B."/>
            <person name="Young S.K."/>
            <person name="Zeng Q."/>
            <person name="Gargeya S."/>
            <person name="Fitzgerald M."/>
            <person name="Haas B."/>
            <person name="Abouelleil A."/>
            <person name="Alvarado L."/>
            <person name="Arachchi H.M."/>
            <person name="Berlin A.M."/>
            <person name="Chapman S.B."/>
            <person name="Dewar J."/>
            <person name="Goldberg J."/>
            <person name="Griggs A."/>
            <person name="Gujja S."/>
            <person name="Hansen M."/>
            <person name="Howarth C."/>
            <person name="Imamovic A."/>
            <person name="Larimer J."/>
            <person name="McCowan C."/>
            <person name="Murphy C."/>
            <person name="Neiman D."/>
            <person name="Pearson M."/>
            <person name="Priest M."/>
            <person name="Roberts A."/>
            <person name="Saif S."/>
            <person name="Shea T."/>
            <person name="Sisk P."/>
            <person name="Sykes S."/>
            <person name="Wortman J."/>
            <person name="Nusbaum C."/>
            <person name="Birren B."/>
        </authorList>
    </citation>
    <scope>NUCLEOTIDE SEQUENCE [LARGE SCALE GENOMIC DNA]</scope>
    <source>
        <strain evidence="1 2">PRA339</strain>
    </source>
</reference>
<evidence type="ECO:0000313" key="2">
    <source>
        <dbReference type="Proteomes" id="UP000030655"/>
    </source>
</evidence>
<dbReference type="EMBL" id="KK365526">
    <property type="protein sequence ID" value="KCZ78973.1"/>
    <property type="molecule type" value="Genomic_DNA"/>
</dbReference>